<evidence type="ECO:0000313" key="1">
    <source>
        <dbReference type="EMBL" id="MFD2646378.1"/>
    </source>
</evidence>
<keyword evidence="2" id="KW-1185">Reference proteome</keyword>
<reference evidence="2" key="1">
    <citation type="journal article" date="2019" name="Int. J. Syst. Evol. Microbiol.">
        <title>The Global Catalogue of Microorganisms (GCM) 10K type strain sequencing project: providing services to taxonomists for standard genome sequencing and annotation.</title>
        <authorList>
            <consortium name="The Broad Institute Genomics Platform"/>
            <consortium name="The Broad Institute Genome Sequencing Center for Infectious Disease"/>
            <person name="Wu L."/>
            <person name="Ma J."/>
        </authorList>
    </citation>
    <scope>NUCLEOTIDE SEQUENCE [LARGE SCALE GENOMIC DNA]</scope>
    <source>
        <strain evidence="2">CCM 7427</strain>
    </source>
</reference>
<gene>
    <name evidence="1" type="ORF">ACFSX5_01060</name>
</gene>
<protein>
    <submittedName>
        <fullName evidence="1">Uncharacterized protein</fullName>
    </submittedName>
</protein>
<accession>A0ABW5QF16</accession>
<dbReference type="Proteomes" id="UP001597521">
    <property type="component" value="Unassembled WGS sequence"/>
</dbReference>
<organism evidence="1 2">
    <name type="scientific">Devosia albogilva</name>
    <dbReference type="NCBI Taxonomy" id="429726"/>
    <lineage>
        <taxon>Bacteria</taxon>
        <taxon>Pseudomonadati</taxon>
        <taxon>Pseudomonadota</taxon>
        <taxon>Alphaproteobacteria</taxon>
        <taxon>Hyphomicrobiales</taxon>
        <taxon>Devosiaceae</taxon>
        <taxon>Devosia</taxon>
    </lineage>
</organism>
<name>A0ABW5QF16_9HYPH</name>
<dbReference type="RefSeq" id="WP_386830951.1">
    <property type="nucleotide sequence ID" value="NZ_JBHUNP010000001.1"/>
</dbReference>
<proteinExistence type="predicted"/>
<comment type="caution">
    <text evidence="1">The sequence shown here is derived from an EMBL/GenBank/DDBJ whole genome shotgun (WGS) entry which is preliminary data.</text>
</comment>
<evidence type="ECO:0000313" key="2">
    <source>
        <dbReference type="Proteomes" id="UP001597521"/>
    </source>
</evidence>
<dbReference type="EMBL" id="JBHUNP010000001">
    <property type="protein sequence ID" value="MFD2646378.1"/>
    <property type="molecule type" value="Genomic_DNA"/>
</dbReference>
<sequence>MTFHSARLTLSDLAELSPWTYEQLAGLGPETVEAAVREAAHNDNPAQPLQIWVRAAERCHSVLWRAIDAQG</sequence>